<name>A0A5B7GNQ3_PORTR</name>
<accession>A0A5B7GNQ3</accession>
<keyword evidence="2" id="KW-1185">Reference proteome</keyword>
<sequence>MWAAPRGLGGAAALLVACAPRLWWLRLASPPLLWRLILWGKLSRKRTTQTHPDYAQQDVCR</sequence>
<protein>
    <submittedName>
        <fullName evidence="1">Uncharacterized protein</fullName>
    </submittedName>
</protein>
<gene>
    <name evidence="1" type="ORF">E2C01_053151</name>
</gene>
<evidence type="ECO:0000313" key="2">
    <source>
        <dbReference type="Proteomes" id="UP000324222"/>
    </source>
</evidence>
<evidence type="ECO:0000313" key="1">
    <source>
        <dbReference type="EMBL" id="MPC59135.1"/>
    </source>
</evidence>
<reference evidence="1 2" key="1">
    <citation type="submission" date="2019-05" db="EMBL/GenBank/DDBJ databases">
        <title>Another draft genome of Portunus trituberculatus and its Hox gene families provides insights of decapod evolution.</title>
        <authorList>
            <person name="Jeong J.-H."/>
            <person name="Song I."/>
            <person name="Kim S."/>
            <person name="Choi T."/>
            <person name="Kim D."/>
            <person name="Ryu S."/>
            <person name="Kim W."/>
        </authorList>
    </citation>
    <scope>NUCLEOTIDE SEQUENCE [LARGE SCALE GENOMIC DNA]</scope>
    <source>
        <tissue evidence="1">Muscle</tissue>
    </source>
</reference>
<organism evidence="1 2">
    <name type="scientific">Portunus trituberculatus</name>
    <name type="common">Swimming crab</name>
    <name type="synonym">Neptunus trituberculatus</name>
    <dbReference type="NCBI Taxonomy" id="210409"/>
    <lineage>
        <taxon>Eukaryota</taxon>
        <taxon>Metazoa</taxon>
        <taxon>Ecdysozoa</taxon>
        <taxon>Arthropoda</taxon>
        <taxon>Crustacea</taxon>
        <taxon>Multicrustacea</taxon>
        <taxon>Malacostraca</taxon>
        <taxon>Eumalacostraca</taxon>
        <taxon>Eucarida</taxon>
        <taxon>Decapoda</taxon>
        <taxon>Pleocyemata</taxon>
        <taxon>Brachyura</taxon>
        <taxon>Eubrachyura</taxon>
        <taxon>Portunoidea</taxon>
        <taxon>Portunidae</taxon>
        <taxon>Portuninae</taxon>
        <taxon>Portunus</taxon>
    </lineage>
</organism>
<comment type="caution">
    <text evidence="1">The sequence shown here is derived from an EMBL/GenBank/DDBJ whole genome shotgun (WGS) entry which is preliminary data.</text>
</comment>
<dbReference type="PROSITE" id="PS51257">
    <property type="entry name" value="PROKAR_LIPOPROTEIN"/>
    <property type="match status" value="1"/>
</dbReference>
<dbReference type="AlphaFoldDB" id="A0A5B7GNQ3"/>
<proteinExistence type="predicted"/>
<dbReference type="Proteomes" id="UP000324222">
    <property type="component" value="Unassembled WGS sequence"/>
</dbReference>
<dbReference type="EMBL" id="VSRR010016286">
    <property type="protein sequence ID" value="MPC59135.1"/>
    <property type="molecule type" value="Genomic_DNA"/>
</dbReference>